<dbReference type="EMBL" id="JALEMU010000011">
    <property type="protein sequence ID" value="MCI5754750.1"/>
    <property type="molecule type" value="Genomic_DNA"/>
</dbReference>
<gene>
    <name evidence="1" type="ORF">MR241_00465</name>
</gene>
<name>A0AAE3FG33_9BACT</name>
<comment type="caution">
    <text evidence="1">The sequence shown here is derived from an EMBL/GenBank/DDBJ whole genome shotgun (WGS) entry which is preliminary data.</text>
</comment>
<dbReference type="Gene3D" id="3.20.20.80">
    <property type="entry name" value="Glycosidases"/>
    <property type="match status" value="1"/>
</dbReference>
<reference evidence="1 2" key="1">
    <citation type="submission" date="2022-03" db="EMBL/GenBank/DDBJ databases">
        <title>Metagenome-assembled genomes from swine fecal metagenomes.</title>
        <authorList>
            <person name="Holman D.B."/>
            <person name="Kommadath A."/>
        </authorList>
    </citation>
    <scope>NUCLEOTIDE SEQUENCE [LARGE SCALE GENOMIC DNA]</scope>
    <source>
        <strain evidence="1">SUG147</strain>
    </source>
</reference>
<dbReference type="InterPro" id="IPR017853">
    <property type="entry name" value="GH"/>
</dbReference>
<dbReference type="AlphaFoldDB" id="A0AAE3FG33"/>
<protein>
    <recommendedName>
        <fullName evidence="3">Glycoside hydrolase family 5 domain-containing protein</fullName>
    </recommendedName>
</protein>
<proteinExistence type="predicted"/>
<evidence type="ECO:0000313" key="2">
    <source>
        <dbReference type="Proteomes" id="UP001139365"/>
    </source>
</evidence>
<dbReference type="SUPFAM" id="SSF51445">
    <property type="entry name" value="(Trans)glycosidases"/>
    <property type="match status" value="1"/>
</dbReference>
<accession>A0AAE3FG33</accession>
<sequence>MKDFSRLGIRVKDGVMTLNGRPYHGVGVNFFPALSLCLDRVVYGDTRTDVEDYIRKLSEAGIPCMRVMFGVFYGEYVHLWAEKEKRAKYHEACDLLVSLAEKYRIGIIASLFWNVNAFCDYVGDELDLIADPESRSTKLRLEYVSDIVGRYRFSPAIWAWEIGNELNLACEMTDTEFTTSKGERNPFLTEYLTGYYKIIGRAVREIDPYRMLTGGDAAPRTNSMALYRSRGTVTEPENSREDNRAALMWYTPAPLDTVSVHYPELRLMKEYSELAKELKIALYVGEFHGKLFVNPLDALSPDESPEEKAEQDSWNEMLDTYMKCGIGLVTQWCYGSYSQGRNVDPASLELGADGGIVQNLYIRDGINRANSFYQKNGMADTAAYWSDNL</sequence>
<evidence type="ECO:0000313" key="1">
    <source>
        <dbReference type="EMBL" id="MCI5754750.1"/>
    </source>
</evidence>
<dbReference type="Proteomes" id="UP001139365">
    <property type="component" value="Unassembled WGS sequence"/>
</dbReference>
<evidence type="ECO:0008006" key="3">
    <source>
        <dbReference type="Google" id="ProtNLM"/>
    </source>
</evidence>
<organism evidence="1 2">
    <name type="scientific">Candidatus Colimorpha enterica</name>
    <dbReference type="NCBI Taxonomy" id="3083063"/>
    <lineage>
        <taxon>Bacteria</taxon>
        <taxon>Pseudomonadati</taxon>
        <taxon>Bacteroidota</taxon>
        <taxon>Bacteroidia</taxon>
        <taxon>Bacteroidales</taxon>
        <taxon>Candidatus Colimorpha</taxon>
    </lineage>
</organism>